<organism evidence="1 2">
    <name type="scientific">Epichloe festucae (strain Fl1)</name>
    <dbReference type="NCBI Taxonomy" id="877507"/>
    <lineage>
        <taxon>Eukaryota</taxon>
        <taxon>Fungi</taxon>
        <taxon>Dikarya</taxon>
        <taxon>Ascomycota</taxon>
        <taxon>Pezizomycotina</taxon>
        <taxon>Sordariomycetes</taxon>
        <taxon>Hypocreomycetidae</taxon>
        <taxon>Hypocreales</taxon>
        <taxon>Clavicipitaceae</taxon>
        <taxon>Epichloe</taxon>
    </lineage>
</organism>
<dbReference type="Gene3D" id="1.20.120.450">
    <property type="entry name" value="dinb family like domain"/>
    <property type="match status" value="1"/>
</dbReference>
<sequence length="173" mass="18953">MSSYSFYDASIPLAQESLEALDAILKKGSEAPNAASLPEARIFEDMLPLSFQVHFVTDIAQKLVARASGTEPLGLENNLRSFDDFFGRIETVRQVLAGADRHVINGRVDETVTIGLGPGKEGRMLTRNYLSGYVIPNMFFHVATAYNIMRKEGVPLGKMDYLGPFISKHVGGA</sequence>
<accession>A0A7S9PRS0</accession>
<evidence type="ECO:0000313" key="1">
    <source>
        <dbReference type="EMBL" id="QPG93613.1"/>
    </source>
</evidence>
<reference evidence="1 2" key="1">
    <citation type="journal article" date="2018" name="PLoS Genet.">
        <title>Repeat elements organise 3D genome structure and mediate transcription in the filamentous fungus Epichloe festucae.</title>
        <authorList>
            <person name="Winter D.J."/>
            <person name="Ganley A.R.D."/>
            <person name="Young C.A."/>
            <person name="Liachko I."/>
            <person name="Schardl C.L."/>
            <person name="Dupont P.Y."/>
            <person name="Berry D."/>
            <person name="Ram A."/>
            <person name="Scott B."/>
            <person name="Cox M.P."/>
        </authorList>
    </citation>
    <scope>NUCLEOTIDE SEQUENCE [LARGE SCALE GENOMIC DNA]</scope>
    <source>
        <strain evidence="1 2">Fl1</strain>
    </source>
</reference>
<evidence type="ECO:0000313" key="2">
    <source>
        <dbReference type="Proteomes" id="UP000594364"/>
    </source>
</evidence>
<gene>
    <name evidence="1" type="ORF">C2857_001150</name>
</gene>
<dbReference type="EMBL" id="CP031385">
    <property type="protein sequence ID" value="QPG93613.1"/>
    <property type="molecule type" value="Genomic_DNA"/>
</dbReference>
<dbReference type="InterPro" id="IPR018531">
    <property type="entry name" value="DUF1993"/>
</dbReference>
<name>A0A7S9PRS0_EPIFF</name>
<proteinExistence type="predicted"/>
<dbReference type="Pfam" id="PF09351">
    <property type="entry name" value="DUF1993"/>
    <property type="match status" value="1"/>
</dbReference>
<dbReference type="OrthoDB" id="3724345at2759"/>
<dbReference type="Proteomes" id="UP000594364">
    <property type="component" value="Chromosome 1"/>
</dbReference>
<evidence type="ECO:0008006" key="3">
    <source>
        <dbReference type="Google" id="ProtNLM"/>
    </source>
</evidence>
<dbReference type="PANTHER" id="PTHR36922">
    <property type="entry name" value="BLL2446 PROTEIN"/>
    <property type="match status" value="1"/>
</dbReference>
<keyword evidence="2" id="KW-1185">Reference proteome</keyword>
<dbReference type="PANTHER" id="PTHR36922:SF1">
    <property type="entry name" value="DUF1993 DOMAIN-CONTAINING PROTEIN"/>
    <property type="match status" value="1"/>
</dbReference>
<dbReference type="InterPro" id="IPR034660">
    <property type="entry name" value="DinB/YfiT-like"/>
</dbReference>
<dbReference type="AlphaFoldDB" id="A0A7S9PRS0"/>
<protein>
    <recommendedName>
        <fullName evidence="3">DUF1993 domain-containing protein</fullName>
    </recommendedName>
</protein>
<dbReference type="SUPFAM" id="SSF109854">
    <property type="entry name" value="DinB/YfiT-like putative metalloenzymes"/>
    <property type="match status" value="1"/>
</dbReference>